<reference evidence="1 2" key="1">
    <citation type="submission" date="2017-08" db="EMBL/GenBank/DDBJ databases">
        <title>Salimicrobium alkalisoli sp. nov., isolated from saline alkaline soil.</title>
        <authorList>
            <person name="Zhang G."/>
            <person name="Xiong Q."/>
        </authorList>
    </citation>
    <scope>NUCLEOTIDE SEQUENCE [LARGE SCALE GENOMIC DNA]</scope>
    <source>
        <strain evidence="1 2">WN024</strain>
    </source>
</reference>
<keyword evidence="2" id="KW-1185">Reference proteome</keyword>
<organism evidence="1 2">
    <name type="scientific">Salimicrobium humidisoli</name>
    <dbReference type="NCBI Taxonomy" id="2029857"/>
    <lineage>
        <taxon>Bacteria</taxon>
        <taxon>Bacillati</taxon>
        <taxon>Bacillota</taxon>
        <taxon>Bacilli</taxon>
        <taxon>Bacillales</taxon>
        <taxon>Bacillaceae</taxon>
        <taxon>Salimicrobium</taxon>
    </lineage>
</organism>
<proteinExistence type="predicted"/>
<protein>
    <submittedName>
        <fullName evidence="1">Uncharacterized protein</fullName>
    </submittedName>
</protein>
<gene>
    <name evidence="1" type="ORF">CKW00_07030</name>
</gene>
<dbReference type="RefSeq" id="WP_095821977.1">
    <property type="nucleotide sequence ID" value="NZ_NSGH01000009.1"/>
</dbReference>
<evidence type="ECO:0000313" key="2">
    <source>
        <dbReference type="Proteomes" id="UP000217561"/>
    </source>
</evidence>
<comment type="caution">
    <text evidence="1">The sequence shown here is derived from an EMBL/GenBank/DDBJ whole genome shotgun (WGS) entry which is preliminary data.</text>
</comment>
<dbReference type="EMBL" id="NSGH01000009">
    <property type="protein sequence ID" value="PBB05747.1"/>
    <property type="molecule type" value="Genomic_DNA"/>
</dbReference>
<evidence type="ECO:0000313" key="1">
    <source>
        <dbReference type="EMBL" id="PBB05747.1"/>
    </source>
</evidence>
<dbReference type="Proteomes" id="UP000217561">
    <property type="component" value="Unassembled WGS sequence"/>
</dbReference>
<accession>A0ABX4HSA2</accession>
<name>A0ABX4HSA2_9BACI</name>
<sequence length="95" mass="10880">MNELLTQWEQLENDPRRFSANPEQYAEWADDSTDAEEALIKEYLARKGVPAWVAEKALEAGEWTPEQFEELYDELTAEVDGVGAQEPSFIWISAD</sequence>